<keyword evidence="5" id="KW-1185">Reference proteome</keyword>
<feature type="chain" id="PRO_5046744660" evidence="2">
    <location>
        <begin position="29"/>
        <end position="184"/>
    </location>
</feature>
<evidence type="ECO:0000256" key="1">
    <source>
        <dbReference type="ARBA" id="ARBA00022729"/>
    </source>
</evidence>
<sequence>MRRYPTVLTALAVAGVLAGAAAASPAGAAPPAAAVAGPSPPLASPVAPVHARTLFVAPPSPWAAGHRGIDLLAAPGGTVASPAAGVVSYAGRVVDRGVVSIDHGGGVVSSLEPVAHAPPVGTRVARGEPVGEVGGEPGHCAPATCVHWGVRVDGAYVDPLDMLEGFGPVVLLPLGGTGAAWGLS</sequence>
<dbReference type="InterPro" id="IPR050570">
    <property type="entry name" value="Cell_wall_metabolism_enzyme"/>
</dbReference>
<dbReference type="CDD" id="cd12797">
    <property type="entry name" value="M23_peptidase"/>
    <property type="match status" value="1"/>
</dbReference>
<evidence type="ECO:0000313" key="5">
    <source>
        <dbReference type="Proteomes" id="UP001172728"/>
    </source>
</evidence>
<feature type="signal peptide" evidence="2">
    <location>
        <begin position="1"/>
        <end position="28"/>
    </location>
</feature>
<dbReference type="RefSeq" id="WP_301133010.1">
    <property type="nucleotide sequence ID" value="NZ_JAUHPW010000005.1"/>
</dbReference>
<dbReference type="PANTHER" id="PTHR21666:SF289">
    <property type="entry name" value="L-ALA--D-GLU ENDOPEPTIDASE"/>
    <property type="match status" value="1"/>
</dbReference>
<proteinExistence type="predicted"/>
<dbReference type="Proteomes" id="UP001172728">
    <property type="component" value="Unassembled WGS sequence"/>
</dbReference>
<dbReference type="Gene3D" id="2.70.70.10">
    <property type="entry name" value="Glucose Permease (Domain IIA)"/>
    <property type="match status" value="1"/>
</dbReference>
<dbReference type="InterPro" id="IPR016047">
    <property type="entry name" value="M23ase_b-sheet_dom"/>
</dbReference>
<reference evidence="4" key="1">
    <citation type="submission" date="2023-06" db="EMBL/GenBank/DDBJ databases">
        <title>Sysu t00192.</title>
        <authorList>
            <person name="Gao L."/>
            <person name="Fang B.-Z."/>
            <person name="Li W.-J."/>
        </authorList>
    </citation>
    <scope>NUCLEOTIDE SEQUENCE</scope>
    <source>
        <strain evidence="4">SYSU T00192</strain>
    </source>
</reference>
<dbReference type="Pfam" id="PF01551">
    <property type="entry name" value="Peptidase_M23"/>
    <property type="match status" value="1"/>
</dbReference>
<evidence type="ECO:0000259" key="3">
    <source>
        <dbReference type="Pfam" id="PF01551"/>
    </source>
</evidence>
<dbReference type="InterPro" id="IPR011055">
    <property type="entry name" value="Dup_hybrid_motif"/>
</dbReference>
<evidence type="ECO:0000313" key="4">
    <source>
        <dbReference type="EMBL" id="MDN4475697.1"/>
    </source>
</evidence>
<organism evidence="4 5">
    <name type="scientific">Demequina litoralis</name>
    <dbReference type="NCBI Taxonomy" id="3051660"/>
    <lineage>
        <taxon>Bacteria</taxon>
        <taxon>Bacillati</taxon>
        <taxon>Actinomycetota</taxon>
        <taxon>Actinomycetes</taxon>
        <taxon>Micrococcales</taxon>
        <taxon>Demequinaceae</taxon>
        <taxon>Demequina</taxon>
    </lineage>
</organism>
<gene>
    <name evidence="4" type="ORF">QQX09_07500</name>
</gene>
<accession>A0ABT8G990</accession>
<name>A0ABT8G990_9MICO</name>
<evidence type="ECO:0000256" key="2">
    <source>
        <dbReference type="SAM" id="SignalP"/>
    </source>
</evidence>
<dbReference type="PANTHER" id="PTHR21666">
    <property type="entry name" value="PEPTIDASE-RELATED"/>
    <property type="match status" value="1"/>
</dbReference>
<dbReference type="SUPFAM" id="SSF51261">
    <property type="entry name" value="Duplicated hybrid motif"/>
    <property type="match status" value="1"/>
</dbReference>
<protein>
    <submittedName>
        <fullName evidence="4">M23 family metallopeptidase</fullName>
        <ecNumber evidence="4">3.4.-.-</ecNumber>
    </submittedName>
</protein>
<keyword evidence="4" id="KW-0378">Hydrolase</keyword>
<comment type="caution">
    <text evidence="4">The sequence shown here is derived from an EMBL/GenBank/DDBJ whole genome shotgun (WGS) entry which is preliminary data.</text>
</comment>
<dbReference type="EMBL" id="JAUHPW010000005">
    <property type="protein sequence ID" value="MDN4475697.1"/>
    <property type="molecule type" value="Genomic_DNA"/>
</dbReference>
<keyword evidence="1 2" id="KW-0732">Signal</keyword>
<feature type="domain" description="M23ase beta-sheet core" evidence="3">
    <location>
        <begin position="65"/>
        <end position="159"/>
    </location>
</feature>
<dbReference type="EC" id="3.4.-.-" evidence="4"/>
<dbReference type="GO" id="GO:0016787">
    <property type="term" value="F:hydrolase activity"/>
    <property type="evidence" value="ECO:0007669"/>
    <property type="project" value="UniProtKB-KW"/>
</dbReference>